<reference evidence="1 2" key="1">
    <citation type="submission" date="2023-04" db="EMBL/GenBank/DDBJ databases">
        <title>YMD61, complete Genome.</title>
        <authorList>
            <person name="Zhang J."/>
        </authorList>
    </citation>
    <scope>NUCLEOTIDE SEQUENCE [LARGE SCALE GENOMIC DNA]</scope>
    <source>
        <strain evidence="1 2">YMD61</strain>
    </source>
</reference>
<dbReference type="RefSeq" id="WP_281465756.1">
    <property type="nucleotide sequence ID" value="NZ_CP124535.1"/>
</dbReference>
<keyword evidence="2" id="KW-1185">Reference proteome</keyword>
<evidence type="ECO:0000313" key="2">
    <source>
        <dbReference type="Proteomes" id="UP001230978"/>
    </source>
</evidence>
<dbReference type="SUPFAM" id="SSF52540">
    <property type="entry name" value="P-loop containing nucleoside triphosphate hydrolases"/>
    <property type="match status" value="1"/>
</dbReference>
<gene>
    <name evidence="1" type="ORF">QF092_16970</name>
</gene>
<name>A0ABY8Q752_9RHOB</name>
<sequence>MAKPDHKVQDQYTVSGTGLTGREVIVFSSGRSGSNRILDIADLASETHCRNEPNEYCQSFSPMRNLVSTASQGNAEALIQSMSAAIQCYGIRDRFKTNPKRFLKPFIGVVYRHTCAHRSLREIVLNIKTPEWNIPLEVFRKDWNETVVPVFKISASLATAEQVAATPPEVKIIHNLRKPSAMLQSWWNRYCLEFRGGNLDFLEAEINSHLEKWGKARYASFENKGLTQLERVIRANLFAWRLANEAVYNARKHSSSYIITDYDEVTRDQKSKAEEILSFIGVKREISGPTRPTVVNELFQSTHQQALPNDLLSSAIKDVLTGSTLDQLIND</sequence>
<protein>
    <submittedName>
        <fullName evidence="1">Sulfotransferase domain-containing protein</fullName>
    </submittedName>
</protein>
<dbReference type="Proteomes" id="UP001230978">
    <property type="component" value="Chromosome"/>
</dbReference>
<organism evidence="1 2">
    <name type="scientific">Fuscovulum ytuae</name>
    <dbReference type="NCBI Taxonomy" id="3042299"/>
    <lineage>
        <taxon>Bacteria</taxon>
        <taxon>Pseudomonadati</taxon>
        <taxon>Pseudomonadota</taxon>
        <taxon>Alphaproteobacteria</taxon>
        <taxon>Rhodobacterales</taxon>
        <taxon>Paracoccaceae</taxon>
        <taxon>Fuscovulum</taxon>
    </lineage>
</organism>
<dbReference type="InterPro" id="IPR027417">
    <property type="entry name" value="P-loop_NTPase"/>
</dbReference>
<dbReference type="EMBL" id="CP124535">
    <property type="protein sequence ID" value="WGV15921.1"/>
    <property type="molecule type" value="Genomic_DNA"/>
</dbReference>
<proteinExistence type="predicted"/>
<dbReference type="Gene3D" id="3.40.50.300">
    <property type="entry name" value="P-loop containing nucleotide triphosphate hydrolases"/>
    <property type="match status" value="1"/>
</dbReference>
<accession>A0ABY8Q752</accession>
<evidence type="ECO:0000313" key="1">
    <source>
        <dbReference type="EMBL" id="WGV15921.1"/>
    </source>
</evidence>